<comment type="caution">
    <text evidence="6">The sequence shown here is derived from an EMBL/GenBank/DDBJ whole genome shotgun (WGS) entry which is preliminary data.</text>
</comment>
<dbReference type="GO" id="GO:0003841">
    <property type="term" value="F:1-acylglycerol-3-phosphate O-acyltransferase activity"/>
    <property type="evidence" value="ECO:0007669"/>
    <property type="project" value="TreeGrafter"/>
</dbReference>
<feature type="transmembrane region" description="Helical" evidence="4">
    <location>
        <begin position="7"/>
        <end position="33"/>
    </location>
</feature>
<dbReference type="RefSeq" id="WP_036855717.1">
    <property type="nucleotide sequence ID" value="NZ_JRNU01000025.1"/>
</dbReference>
<organism evidence="6 7">
    <name type="scientific">Prevotella amnii DNF00058</name>
    <dbReference type="NCBI Taxonomy" id="1401066"/>
    <lineage>
        <taxon>Bacteria</taxon>
        <taxon>Pseudomonadati</taxon>
        <taxon>Bacteroidota</taxon>
        <taxon>Bacteroidia</taxon>
        <taxon>Bacteroidales</taxon>
        <taxon>Prevotellaceae</taxon>
        <taxon>Prevotella</taxon>
    </lineage>
</organism>
<dbReference type="AlphaFoldDB" id="A0A096AYF5"/>
<proteinExistence type="predicted"/>
<dbReference type="Proteomes" id="UP000029614">
    <property type="component" value="Unassembled WGS sequence"/>
</dbReference>
<evidence type="ECO:0000313" key="6">
    <source>
        <dbReference type="EMBL" id="KGF51741.1"/>
    </source>
</evidence>
<keyword evidence="4" id="KW-1133">Transmembrane helix</keyword>
<dbReference type="SUPFAM" id="SSF69593">
    <property type="entry name" value="Glycerol-3-phosphate (1)-acyltransferase"/>
    <property type="match status" value="1"/>
</dbReference>
<dbReference type="SMART" id="SM00563">
    <property type="entry name" value="PlsC"/>
    <property type="match status" value="1"/>
</dbReference>
<gene>
    <name evidence="6" type="ORF">HMPREF9302_06325</name>
</gene>
<dbReference type="PROSITE" id="PS51257">
    <property type="entry name" value="PROKAR_LIPOPROTEIN"/>
    <property type="match status" value="1"/>
</dbReference>
<keyword evidence="2 6" id="KW-0808">Transferase</keyword>
<evidence type="ECO:0000256" key="2">
    <source>
        <dbReference type="ARBA" id="ARBA00022679"/>
    </source>
</evidence>
<sequence>MKVLRFFYCLYSLFIFLPLFLLFTIITAFITIIGCRLGDGHFWGYYPGKIWSYFTIRLLLLPVKVEGREYLKRGQSYVFVSNHQGAFDIFLIYGFLGRNFKWMMKKGLRKIAFVGEACASAHHIFVDKSSTRKIKETYDHARDILQEGMSLVVFPEGARSFTGHMGIFRRGAFMLADELQLPICPLTINGSFDIMPRTKDWAFPRWHRLRLTIHQPIIPKGKDTGFEKQAMQEAYTVIMEGLTKECQGFVNNPDQ</sequence>
<evidence type="ECO:0000256" key="1">
    <source>
        <dbReference type="ARBA" id="ARBA00005189"/>
    </source>
</evidence>
<accession>A0A096AYF5</accession>
<comment type="pathway">
    <text evidence="1">Lipid metabolism.</text>
</comment>
<keyword evidence="3 6" id="KW-0012">Acyltransferase</keyword>
<evidence type="ECO:0000259" key="5">
    <source>
        <dbReference type="SMART" id="SM00563"/>
    </source>
</evidence>
<evidence type="ECO:0000256" key="4">
    <source>
        <dbReference type="SAM" id="Phobius"/>
    </source>
</evidence>
<protein>
    <submittedName>
        <fullName evidence="6">Acyl-phosphate glycerol 3-phosphate acyltransferase</fullName>
    </submittedName>
</protein>
<dbReference type="EMBL" id="JRNU01000025">
    <property type="protein sequence ID" value="KGF51741.1"/>
    <property type="molecule type" value="Genomic_DNA"/>
</dbReference>
<dbReference type="OrthoDB" id="9803035at2"/>
<dbReference type="GO" id="GO:0006654">
    <property type="term" value="P:phosphatidic acid biosynthetic process"/>
    <property type="evidence" value="ECO:0007669"/>
    <property type="project" value="TreeGrafter"/>
</dbReference>
<keyword evidence="7" id="KW-1185">Reference proteome</keyword>
<name>A0A096AYF5_9BACT</name>
<dbReference type="PANTHER" id="PTHR10434:SF66">
    <property type="entry name" value="PHOSPHOLIPID_GLYCEROL ACYLTRANSFERASE DOMAIN-CONTAINING PROTEIN"/>
    <property type="match status" value="1"/>
</dbReference>
<dbReference type="PANTHER" id="PTHR10434">
    <property type="entry name" value="1-ACYL-SN-GLYCEROL-3-PHOSPHATE ACYLTRANSFERASE"/>
    <property type="match status" value="1"/>
</dbReference>
<dbReference type="CDD" id="cd07989">
    <property type="entry name" value="LPLAT_AGPAT-like"/>
    <property type="match status" value="1"/>
</dbReference>
<evidence type="ECO:0000256" key="3">
    <source>
        <dbReference type="ARBA" id="ARBA00023315"/>
    </source>
</evidence>
<reference evidence="6 7" key="1">
    <citation type="submission" date="2014-07" db="EMBL/GenBank/DDBJ databases">
        <authorList>
            <person name="McCorrison J."/>
            <person name="Sanka R."/>
            <person name="Torralba M."/>
            <person name="Gillis M."/>
            <person name="Haft D.H."/>
            <person name="Methe B."/>
            <person name="Sutton G."/>
            <person name="Nelson K.E."/>
        </authorList>
    </citation>
    <scope>NUCLEOTIDE SEQUENCE [LARGE SCALE GENOMIC DNA]</scope>
    <source>
        <strain evidence="6 7">DNF00058</strain>
    </source>
</reference>
<feature type="domain" description="Phospholipid/glycerol acyltransferase" evidence="5">
    <location>
        <begin position="77"/>
        <end position="191"/>
    </location>
</feature>
<dbReference type="Pfam" id="PF01553">
    <property type="entry name" value="Acyltransferase"/>
    <property type="match status" value="1"/>
</dbReference>
<dbReference type="InterPro" id="IPR002123">
    <property type="entry name" value="Plipid/glycerol_acylTrfase"/>
</dbReference>
<keyword evidence="4" id="KW-0812">Transmembrane</keyword>
<evidence type="ECO:0000313" key="7">
    <source>
        <dbReference type="Proteomes" id="UP000029614"/>
    </source>
</evidence>
<keyword evidence="4" id="KW-0472">Membrane</keyword>